<dbReference type="OMA" id="HHTEFAR"/>
<evidence type="ECO:0000313" key="2">
    <source>
        <dbReference type="Ensembl" id="ENSRFEP00010001936.1"/>
    </source>
</evidence>
<feature type="domain" description="AB hydrolase-1" evidence="1">
    <location>
        <begin position="191"/>
        <end position="322"/>
    </location>
</feature>
<dbReference type="Proteomes" id="UP000472240">
    <property type="component" value="Chromosome 9"/>
</dbReference>
<reference evidence="3" key="3">
    <citation type="submission" date="2018-12" db="EMBL/GenBank/DDBJ databases">
        <title>G10K-VGP greater horseshoe bat female genome, primary haplotype.</title>
        <authorList>
            <person name="Teeling E."/>
            <person name="Myers G."/>
            <person name="Vernes S."/>
            <person name="Pippel M."/>
            <person name="Winkler S."/>
            <person name="Fedrigo O."/>
            <person name="Rhie A."/>
            <person name="Koren S."/>
            <person name="Phillippy A."/>
            <person name="Lewin H."/>
            <person name="Damas J."/>
            <person name="Howe K."/>
            <person name="Mountcastle J."/>
            <person name="Jarvis E.D."/>
        </authorList>
    </citation>
    <scope>NUCLEOTIDE SEQUENCE [LARGE SCALE GENOMIC DNA]</scope>
</reference>
<sequence>MGEGVCVCVCVCVCVGGAGRCPRLPEPPGYPAWVEARQSQWGDLEPQEKMSCAQVSWDHESSLCQESARTGRAIGPSIPAEGGERRAARTTTFRWTTRASAFRAARAARARGDLQGSLHACCALAPPGSMMVALGNRGARRLRFLLSALKSEIYGPFARPAATFRTSVTSAKVAVNGIHLHYQQTGEGDHAVLLLPGMLGCGETDFGPQIKNLNKKLFTVVAWDPRGYGHSRPPDRDYPVDFFERDAKDAVDLMKTLKFKKVSLLGWSDGGITALIAAAKYPSYIHRMVIWGANAYVSKEDEMIYQGIRDVSKWSEKIRKPLETLYGYDYFAKTCEKWVDGMKQFKHLPDGNICRHLLPLVQCPTLIVHGAKDPMVPRFHADFIHKHVKGSRLHLMPEGKHNLHLRFANEFNKLAEDFLQ</sequence>
<accession>A0A671DLG3</accession>
<dbReference type="FunFam" id="3.40.50.1820:FF:000181">
    <property type="entry name" value="valacyclovir hydrolase isoform X2"/>
    <property type="match status" value="1"/>
</dbReference>
<evidence type="ECO:0000313" key="3">
    <source>
        <dbReference type="Proteomes" id="UP000472240"/>
    </source>
</evidence>
<proteinExistence type="predicted"/>
<evidence type="ECO:0000259" key="1">
    <source>
        <dbReference type="Pfam" id="PF00561"/>
    </source>
</evidence>
<reference evidence="2" key="4">
    <citation type="submission" date="2025-08" db="UniProtKB">
        <authorList>
            <consortium name="Ensembl"/>
        </authorList>
    </citation>
    <scope>IDENTIFICATION</scope>
</reference>
<dbReference type="PANTHER" id="PTHR46331:SF2">
    <property type="entry name" value="VALACYCLOVIR HYDROLASE"/>
    <property type="match status" value="1"/>
</dbReference>
<dbReference type="InParanoid" id="A0A671DLG3"/>
<dbReference type="Gene3D" id="3.40.50.1820">
    <property type="entry name" value="alpha/beta hydrolase"/>
    <property type="match status" value="1"/>
</dbReference>
<dbReference type="AlphaFoldDB" id="A0A671DLG3"/>
<organism evidence="2 3">
    <name type="scientific">Rhinolophus ferrumequinum</name>
    <name type="common">Greater horseshoe bat</name>
    <dbReference type="NCBI Taxonomy" id="59479"/>
    <lineage>
        <taxon>Eukaryota</taxon>
        <taxon>Metazoa</taxon>
        <taxon>Chordata</taxon>
        <taxon>Craniata</taxon>
        <taxon>Vertebrata</taxon>
        <taxon>Euteleostomi</taxon>
        <taxon>Mammalia</taxon>
        <taxon>Eutheria</taxon>
        <taxon>Laurasiatheria</taxon>
        <taxon>Chiroptera</taxon>
        <taxon>Yinpterochiroptera</taxon>
        <taxon>Rhinolophoidea</taxon>
        <taxon>Rhinolophidae</taxon>
        <taxon>Rhinolophinae</taxon>
        <taxon>Rhinolophus</taxon>
    </lineage>
</organism>
<dbReference type="GO" id="GO:0050667">
    <property type="term" value="P:homocysteine metabolic process"/>
    <property type="evidence" value="ECO:0007669"/>
    <property type="project" value="Ensembl"/>
</dbReference>
<dbReference type="Ensembl" id="ENSRFET00010002143.1">
    <property type="protein sequence ID" value="ENSRFEP00010001936.1"/>
    <property type="gene ID" value="ENSRFEG00010001423.1"/>
</dbReference>
<dbReference type="FunCoup" id="A0A671DLG3">
    <property type="interactions" value="451"/>
</dbReference>
<dbReference type="PANTHER" id="PTHR46331">
    <property type="entry name" value="VALACYCLOVIR HYDROLASE"/>
    <property type="match status" value="1"/>
</dbReference>
<dbReference type="GO" id="GO:0047658">
    <property type="term" value="F:alpha-amino-acid esterase activity"/>
    <property type="evidence" value="ECO:0007669"/>
    <property type="project" value="Ensembl"/>
</dbReference>
<dbReference type="SUPFAM" id="SSF53474">
    <property type="entry name" value="alpha/beta-Hydrolases"/>
    <property type="match status" value="1"/>
</dbReference>
<reference evidence="2" key="5">
    <citation type="submission" date="2025-09" db="UniProtKB">
        <authorList>
            <consortium name="Ensembl"/>
        </authorList>
    </citation>
    <scope>IDENTIFICATION</scope>
</reference>
<dbReference type="GeneTree" id="ENSGT00390000004746"/>
<protein>
    <submittedName>
        <fullName evidence="2">Biphenyl hydrolase like</fullName>
    </submittedName>
</protein>
<dbReference type="GO" id="GO:0005739">
    <property type="term" value="C:mitochondrion"/>
    <property type="evidence" value="ECO:0007669"/>
    <property type="project" value="Ensembl"/>
</dbReference>
<dbReference type="GO" id="GO:0006805">
    <property type="term" value="P:xenobiotic metabolic process"/>
    <property type="evidence" value="ECO:0007669"/>
    <property type="project" value="Ensembl"/>
</dbReference>
<reference evidence="2 3" key="2">
    <citation type="journal article" date="2018" name="Annu Rev Anim Biosci">
        <title>Bat Biology, Genomes, and the Bat1K Project: To Generate Chromosome-Level Genomes for All Living Bat Species.</title>
        <authorList>
            <person name="Teeling E.C."/>
            <person name="Vernes S.C."/>
            <person name="Davalos L.M."/>
            <person name="Ray D.A."/>
            <person name="Gilbert M.T.P."/>
            <person name="Myers E."/>
        </authorList>
    </citation>
    <scope>NUCLEOTIDE SEQUENCE</scope>
</reference>
<dbReference type="GO" id="GO:0017171">
    <property type="term" value="F:serine hydrolase activity"/>
    <property type="evidence" value="ECO:0007669"/>
    <property type="project" value="Ensembl"/>
</dbReference>
<dbReference type="Pfam" id="PF00561">
    <property type="entry name" value="Abhydrolase_1"/>
    <property type="match status" value="1"/>
</dbReference>
<name>A0A671DLG3_RHIFE</name>
<dbReference type="InterPro" id="IPR000073">
    <property type="entry name" value="AB_hydrolase_1"/>
</dbReference>
<dbReference type="InterPro" id="IPR029058">
    <property type="entry name" value="AB_hydrolase_fold"/>
</dbReference>
<gene>
    <name evidence="2" type="primary">BPHL</name>
</gene>
<reference evidence="2 3" key="1">
    <citation type="journal article" date="2015" name="Annu Rev Anim Biosci">
        <title>The Genome 10K Project: a way forward.</title>
        <authorList>
            <person name="Koepfli K.P."/>
            <person name="Paten B."/>
            <person name="O'Brien S.J."/>
            <person name="Koepfli K.P."/>
            <person name="Paten B."/>
            <person name="Antunes A."/>
            <person name="Belov K."/>
            <person name="Bustamante C."/>
            <person name="Castoe T.A."/>
            <person name="Clawson H."/>
            <person name="Crawford A.J."/>
            <person name="Diekhans M."/>
            <person name="Distel D."/>
            <person name="Durbin R."/>
            <person name="Earl D."/>
            <person name="Fujita M.K."/>
            <person name="Gamble T."/>
            <person name="Georges A."/>
            <person name="Gemmell N."/>
            <person name="Gilbert M.T."/>
            <person name="Graves J.M."/>
            <person name="Green R.E."/>
            <person name="Hickey G."/>
            <person name="Jarvis E.D."/>
            <person name="Johnson W."/>
            <person name="Komissarov A."/>
            <person name="Korf I."/>
            <person name="Kuhn R."/>
            <person name="Larkin D.M."/>
            <person name="Lewin H."/>
            <person name="Lopez J.V."/>
            <person name="Ma J."/>
            <person name="Marques-Bonet T."/>
            <person name="Miller W."/>
            <person name="Murphy R."/>
            <person name="Pevzner P."/>
            <person name="Shapiro B."/>
            <person name="Steiner C."/>
            <person name="Tamazian G."/>
            <person name="Venkatesh B."/>
            <person name="Wang J."/>
            <person name="Wayne R."/>
            <person name="Wiley E."/>
            <person name="Yang H."/>
            <person name="Zhang G."/>
            <person name="Haussler D."/>
            <person name="Ryder O."/>
            <person name="O'Brien S.J."/>
        </authorList>
    </citation>
    <scope>NUCLEOTIDE SEQUENCE</scope>
</reference>
<keyword evidence="3" id="KW-1185">Reference proteome</keyword>